<protein>
    <recommendedName>
        <fullName evidence="3">Group I intron endonuclease</fullName>
    </recommendedName>
</protein>
<reference evidence="2" key="1">
    <citation type="submission" date="2016-10" db="EMBL/GenBank/DDBJ databases">
        <authorList>
            <person name="Varghese N."/>
            <person name="Submissions S."/>
        </authorList>
    </citation>
    <scope>NUCLEOTIDE SEQUENCE [LARGE SCALE GENOMIC DNA]</scope>
    <source>
        <strain evidence="2">ATCC 700379</strain>
    </source>
</reference>
<dbReference type="RefSeq" id="WP_093673452.1">
    <property type="nucleotide sequence ID" value="NZ_FOOY01000018.1"/>
</dbReference>
<evidence type="ECO:0000313" key="2">
    <source>
        <dbReference type="Proteomes" id="UP000198752"/>
    </source>
</evidence>
<dbReference type="EMBL" id="FOOY01000018">
    <property type="protein sequence ID" value="SFG70562.1"/>
    <property type="molecule type" value="Genomic_DNA"/>
</dbReference>
<evidence type="ECO:0000313" key="1">
    <source>
        <dbReference type="EMBL" id="SFG70562.1"/>
    </source>
</evidence>
<keyword evidence="2" id="KW-1185">Reference proteome</keyword>
<dbReference type="OrthoDB" id="1707740at2"/>
<dbReference type="Proteomes" id="UP000198752">
    <property type="component" value="Unassembled WGS sequence"/>
</dbReference>
<organism evidence="1 2">
    <name type="scientific">Sporolactobacillus nakayamae</name>
    <dbReference type="NCBI Taxonomy" id="269670"/>
    <lineage>
        <taxon>Bacteria</taxon>
        <taxon>Bacillati</taxon>
        <taxon>Bacillota</taxon>
        <taxon>Bacilli</taxon>
        <taxon>Bacillales</taxon>
        <taxon>Sporolactobacillaceae</taxon>
        <taxon>Sporolactobacillus</taxon>
    </lineage>
</organism>
<sequence>MYYIYHWYNIETEEVFYVGLGTGNRRYQVKNRNKLFKAYYRKNKCDVRVYKADLSYDEGRQLEIDQIKELKPCCNMTKGGEKTDGAKISKALTGRTLTQEHRDNVSKGIQQWYKERAAEGKRTINGRKVAVLDKDMKVVRTFDAKYKVGIWLHDELGYGHDWRSAQRNADKHFKTKMLFDDKFYFVEIHVDKH</sequence>
<evidence type="ECO:0008006" key="3">
    <source>
        <dbReference type="Google" id="ProtNLM"/>
    </source>
</evidence>
<proteinExistence type="predicted"/>
<name>A0A1I2U0A0_9BACL</name>
<dbReference type="AlphaFoldDB" id="A0A1I2U0A0"/>
<accession>A0A1I2U0A0</accession>
<gene>
    <name evidence="1" type="ORF">SAMN02982927_02502</name>
</gene>